<feature type="domain" description="Disease resistance protein winged helix" evidence="10">
    <location>
        <begin position="425"/>
        <end position="495"/>
    </location>
</feature>
<dbReference type="InterPro" id="IPR002182">
    <property type="entry name" value="NB-ARC"/>
</dbReference>
<comment type="similarity">
    <text evidence="1">Belongs to the disease resistance NB-LRR family.</text>
</comment>
<evidence type="ECO:0000259" key="10">
    <source>
        <dbReference type="Pfam" id="PF23559"/>
    </source>
</evidence>
<dbReference type="InterPro" id="IPR038005">
    <property type="entry name" value="RX-like_CC"/>
</dbReference>
<dbReference type="Gene3D" id="1.20.5.4130">
    <property type="match status" value="1"/>
</dbReference>
<evidence type="ECO:0000313" key="13">
    <source>
        <dbReference type="Proteomes" id="UP001187471"/>
    </source>
</evidence>
<dbReference type="Gene3D" id="3.80.10.10">
    <property type="entry name" value="Ribonuclease Inhibitor"/>
    <property type="match status" value="2"/>
</dbReference>
<evidence type="ECO:0000259" key="11">
    <source>
        <dbReference type="Pfam" id="PF23598"/>
    </source>
</evidence>
<evidence type="ECO:0008006" key="14">
    <source>
        <dbReference type="Google" id="ProtNLM"/>
    </source>
</evidence>
<evidence type="ECO:0000259" key="9">
    <source>
        <dbReference type="Pfam" id="PF18052"/>
    </source>
</evidence>
<dbReference type="PANTHER" id="PTHR36766">
    <property type="entry name" value="PLANT BROAD-SPECTRUM MILDEW RESISTANCE PROTEIN RPW8"/>
    <property type="match status" value="1"/>
</dbReference>
<keyword evidence="7" id="KW-0732">Signal</keyword>
<evidence type="ECO:0000256" key="2">
    <source>
        <dbReference type="ARBA" id="ARBA00022614"/>
    </source>
</evidence>
<keyword evidence="6" id="KW-0067">ATP-binding</keyword>
<dbReference type="GO" id="GO:0005524">
    <property type="term" value="F:ATP binding"/>
    <property type="evidence" value="ECO:0007669"/>
    <property type="project" value="UniProtKB-KW"/>
</dbReference>
<dbReference type="FunFam" id="3.40.50.300:FF:001091">
    <property type="entry name" value="Probable disease resistance protein At1g61300"/>
    <property type="match status" value="1"/>
</dbReference>
<feature type="domain" description="NB-ARC" evidence="8">
    <location>
        <begin position="176"/>
        <end position="337"/>
    </location>
</feature>
<dbReference type="PANTHER" id="PTHR36766:SF61">
    <property type="entry name" value="NB-ARC DOMAIN DISEASE RESISTANCE PROTEIN"/>
    <property type="match status" value="1"/>
</dbReference>
<dbReference type="SUPFAM" id="SSF52540">
    <property type="entry name" value="P-loop containing nucleoside triphosphate hydrolases"/>
    <property type="match status" value="1"/>
</dbReference>
<dbReference type="Gene3D" id="3.40.50.300">
    <property type="entry name" value="P-loop containing nucleotide triphosphate hydrolases"/>
    <property type="match status" value="1"/>
</dbReference>
<dbReference type="CDD" id="cd14798">
    <property type="entry name" value="RX-CC_like"/>
    <property type="match status" value="1"/>
</dbReference>
<evidence type="ECO:0000256" key="1">
    <source>
        <dbReference type="ARBA" id="ARBA00008894"/>
    </source>
</evidence>
<keyword evidence="2" id="KW-0433">Leucine-rich repeat</keyword>
<sequence length="869" mass="99266">MAVHLAFSIAGAVLGKLGSLAVQEIGLTWGVKSELNKVKDTLGTLKAVLLDAEVLQDENHELQVWLERLKQVCYAFGDVLDDFEVAALQRQVIQGNVKRKVRDFFSYPNTLVFHIKMAHKIKGLRKKLDQIGADRVKFHLTERHDNRKVAPRDRETYSFLCDTDVFGRERDKQIVLGLLLDPDGDESLHVLPIVGIGGLGKTTLAKMVYNDERLKEHFELRIWVCASEGFSMKKLLGEIIIAVTNEPCDDLNMDHLQAHLRGTLEGKRFLLVLDDMWNDDRVKWVELLSLLKCGSNASKIIVTTRSLLVASVVGTIPPYELEDMPHVDCVSLFLRWAFKEGEAMRYPNLVRIGEEIVKKCKGVPLAVRTLGSLLYMKRNERDWLSVKDCEIWRIAQKEGDILPALRLSYDNLPSYLKPCFAWCSIYQKDKRISSIELIYQWMAHGLIQPSDQTQNLEEVAEQYIQDLWSRSLFQEVRDLGFVLTFKMHDLVHDLALLVTQSEHKTIHFRSQDIPRNTLHLSFCDVQPIPQEATASSLLELENVRTIYVQFSQLSPTRYFAVACLSRLKCLRVLDLRCSRFEKLPSSIGGLKHLRYLDISFNKNIKALPRSLCKLHGLQTLGLYSCVKLEKLPRHFGNLISLRCLLITTQEKYLPLKGFRCLTSLRYLSIQGCPNLEYLFEDAGESQSAIMKQQILNSLRTLRIRDCESLVSLSKSFRYLTALENLVIVNAEKLEFVKDEDHGITEGGGGLKSLRRLNISRLPKLVAFPQWFHQSAATTLNHLELWDCPSLTTVPKHLKSLQNLCLVRCPLLSSLPEGLDCIPTLGEVRIYECPELIRRCQREAGEDWLKISNVPKVYLDGVKFQNTTNN</sequence>
<dbReference type="PRINTS" id="PR00364">
    <property type="entry name" value="DISEASERSIST"/>
</dbReference>
<dbReference type="GO" id="GO:0043531">
    <property type="term" value="F:ADP binding"/>
    <property type="evidence" value="ECO:0007669"/>
    <property type="project" value="InterPro"/>
</dbReference>
<dbReference type="Pfam" id="PF00931">
    <property type="entry name" value="NB-ARC"/>
    <property type="match status" value="1"/>
</dbReference>
<comment type="caution">
    <text evidence="12">The sequence shown here is derived from an EMBL/GenBank/DDBJ whole genome shotgun (WGS) entry which is preliminary data.</text>
</comment>
<evidence type="ECO:0000256" key="4">
    <source>
        <dbReference type="ARBA" id="ARBA00022741"/>
    </source>
</evidence>
<dbReference type="SUPFAM" id="SSF52058">
    <property type="entry name" value="L domain-like"/>
    <property type="match status" value="1"/>
</dbReference>
<reference evidence="12" key="1">
    <citation type="submission" date="2022-12" db="EMBL/GenBank/DDBJ databases">
        <title>Draft genome assemblies for two species of Escallonia (Escalloniales).</title>
        <authorList>
            <person name="Chanderbali A."/>
            <person name="Dervinis C."/>
            <person name="Anghel I."/>
            <person name="Soltis D."/>
            <person name="Soltis P."/>
            <person name="Zapata F."/>
        </authorList>
    </citation>
    <scope>NUCLEOTIDE SEQUENCE</scope>
    <source>
        <strain evidence="12">UCBG92.1500</strain>
        <tissue evidence="12">Leaf</tissue>
    </source>
</reference>
<dbReference type="AlphaFoldDB" id="A0AA88QR86"/>
<evidence type="ECO:0000256" key="7">
    <source>
        <dbReference type="SAM" id="SignalP"/>
    </source>
</evidence>
<keyword evidence="4" id="KW-0547">Nucleotide-binding</keyword>
<keyword evidence="5" id="KW-0611">Plant defense</keyword>
<protein>
    <recommendedName>
        <fullName evidence="14">Disease resistance protein RGA3</fullName>
    </recommendedName>
</protein>
<dbReference type="InterPro" id="IPR027417">
    <property type="entry name" value="P-loop_NTPase"/>
</dbReference>
<feature type="chain" id="PRO_5041702578" description="Disease resistance protein RGA3" evidence="7">
    <location>
        <begin position="16"/>
        <end position="869"/>
    </location>
</feature>
<feature type="signal peptide" evidence="7">
    <location>
        <begin position="1"/>
        <end position="15"/>
    </location>
</feature>
<keyword evidence="3" id="KW-0677">Repeat</keyword>
<evidence type="ECO:0000256" key="6">
    <source>
        <dbReference type="ARBA" id="ARBA00022840"/>
    </source>
</evidence>
<accession>A0AA88QR86</accession>
<evidence type="ECO:0000313" key="12">
    <source>
        <dbReference type="EMBL" id="KAK2975724.1"/>
    </source>
</evidence>
<keyword evidence="13" id="KW-1185">Reference proteome</keyword>
<evidence type="ECO:0000256" key="5">
    <source>
        <dbReference type="ARBA" id="ARBA00022821"/>
    </source>
</evidence>
<organism evidence="12 13">
    <name type="scientific">Escallonia rubra</name>
    <dbReference type="NCBI Taxonomy" id="112253"/>
    <lineage>
        <taxon>Eukaryota</taxon>
        <taxon>Viridiplantae</taxon>
        <taxon>Streptophyta</taxon>
        <taxon>Embryophyta</taxon>
        <taxon>Tracheophyta</taxon>
        <taxon>Spermatophyta</taxon>
        <taxon>Magnoliopsida</taxon>
        <taxon>eudicotyledons</taxon>
        <taxon>Gunneridae</taxon>
        <taxon>Pentapetalae</taxon>
        <taxon>asterids</taxon>
        <taxon>campanulids</taxon>
        <taxon>Escalloniales</taxon>
        <taxon>Escalloniaceae</taxon>
        <taxon>Escallonia</taxon>
    </lineage>
</organism>
<dbReference type="Pfam" id="PF18052">
    <property type="entry name" value="Rx_N"/>
    <property type="match status" value="1"/>
</dbReference>
<evidence type="ECO:0000259" key="8">
    <source>
        <dbReference type="Pfam" id="PF00931"/>
    </source>
</evidence>
<dbReference type="Pfam" id="PF23559">
    <property type="entry name" value="WHD_DRP"/>
    <property type="match status" value="1"/>
</dbReference>
<dbReference type="InterPro" id="IPR055414">
    <property type="entry name" value="LRR_R13L4/SHOC2-like"/>
</dbReference>
<gene>
    <name evidence="12" type="ORF">RJ640_010783</name>
</gene>
<dbReference type="InterPro" id="IPR036388">
    <property type="entry name" value="WH-like_DNA-bd_sf"/>
</dbReference>
<dbReference type="InterPro" id="IPR058922">
    <property type="entry name" value="WHD_DRP"/>
</dbReference>
<dbReference type="Pfam" id="PF23598">
    <property type="entry name" value="LRR_14"/>
    <property type="match status" value="1"/>
</dbReference>
<dbReference type="GO" id="GO:0051607">
    <property type="term" value="P:defense response to virus"/>
    <property type="evidence" value="ECO:0007669"/>
    <property type="project" value="UniProtKB-ARBA"/>
</dbReference>
<feature type="domain" description="Disease resistance R13L4/SHOC-2-like LRR" evidence="11">
    <location>
        <begin position="562"/>
        <end position="784"/>
    </location>
</feature>
<dbReference type="InterPro" id="IPR041118">
    <property type="entry name" value="Rx_N"/>
</dbReference>
<proteinExistence type="inferred from homology"/>
<name>A0AA88QR86_9ASTE</name>
<dbReference type="InterPro" id="IPR032675">
    <property type="entry name" value="LRR_dom_sf"/>
</dbReference>
<dbReference type="EMBL" id="JAVXUO010002165">
    <property type="protein sequence ID" value="KAK2975724.1"/>
    <property type="molecule type" value="Genomic_DNA"/>
</dbReference>
<dbReference type="FunFam" id="1.10.10.10:FF:000322">
    <property type="entry name" value="Probable disease resistance protein At1g63360"/>
    <property type="match status" value="1"/>
</dbReference>
<dbReference type="Proteomes" id="UP001187471">
    <property type="component" value="Unassembled WGS sequence"/>
</dbReference>
<feature type="domain" description="Disease resistance N-terminal" evidence="9">
    <location>
        <begin position="11"/>
        <end position="98"/>
    </location>
</feature>
<dbReference type="Gene3D" id="1.10.10.10">
    <property type="entry name" value="Winged helix-like DNA-binding domain superfamily/Winged helix DNA-binding domain"/>
    <property type="match status" value="1"/>
</dbReference>
<evidence type="ECO:0000256" key="3">
    <source>
        <dbReference type="ARBA" id="ARBA00022737"/>
    </source>
</evidence>